<evidence type="ECO:0000256" key="2">
    <source>
        <dbReference type="PROSITE-ProRule" id="PRU00042"/>
    </source>
</evidence>
<dbReference type="InterPro" id="IPR008937">
    <property type="entry name" value="Ras-like_GEF"/>
</dbReference>
<accession>A0A168T0M2</accession>
<evidence type="ECO:0000256" key="4">
    <source>
        <dbReference type="SAM" id="MobiDB-lite"/>
    </source>
</evidence>
<dbReference type="Gene3D" id="3.30.160.60">
    <property type="entry name" value="Classic Zinc Finger"/>
    <property type="match status" value="2"/>
</dbReference>
<dbReference type="InterPro" id="IPR013087">
    <property type="entry name" value="Znf_C2H2_type"/>
</dbReference>
<evidence type="ECO:0000259" key="5">
    <source>
        <dbReference type="PROSITE" id="PS50009"/>
    </source>
</evidence>
<feature type="compositionally biased region" description="Low complexity" evidence="4">
    <location>
        <begin position="495"/>
        <end position="504"/>
    </location>
</feature>
<feature type="compositionally biased region" description="Basic and acidic residues" evidence="4">
    <location>
        <begin position="485"/>
        <end position="494"/>
    </location>
</feature>
<sequence>MLASSPSSFSSPSPFALRRKDSYVHQRELESQFCRDLVCCNQPIADLHELLQHYEEQHVDIHANNTPHSPKVDEDEDDDDEDMEEDEDDTTHDNLPILLSSQDMSALEHEGGVIGGVPVDGSGNGGGGGGLGIEHMDFSHFGTPTIIHPDADKPYRCDVPGCDKAYKNPNGLKYHRMHGHCESTESDNEADALQRPYQCTVMGCRKRYKNMNGLKYHIEHSHIKKMQNALPPWMASNWNLQQPQQQQQPQQPQASQQLLHPHHHLNHHPLQHPHQQSLPHHPIQHTQQQSLLPQAFFHISHVPVLPTIVTFTLLSIPLLFDKQKPFQNSLTDLPLQAVIVITSIPSWKIHSFGLVTFIRPTTTQDELIKAGFENVPDAYTAYITLAEDSLSYLKDIKFIQSSIISQPKQYATLISIVRTCLSHLEHIIETHSPGTPLRIPSQHTGDSTKFPKPPLPPKPSRIHSKPVLPPKPARNVVSRPSSPTGDEHLQDKSSEPSSTTSTSSIEPVPRPRPPIPNTSSITANARPFSLPSLDNHHLQKHRPFTEIRLPEEDDGNHHDDDDTLSVSDGEVDPTHLVPAQTNVDSLNSSTLSGQSSSDHVPLIPAPPLLTTHRILQTKLDGLEISLKDTKAQKQQLQGDHGPYALDPMTEDDINYRILQYSRQVADTKQTLNRVRTIYMSAATIPTIMHFKAHITAYQVTQIEAAIFNAIPPSALMSHSAKDPHPRVVASTDFFNYFTRLIEHSILFPQDASARAQLIHYWIKVASRCLELNNYQTLKAIVSALGTPPVDRLRRTWAYIPKKSVTKLEALSELMSETDNYGRYREQMGMVNTTVVNGKSVAQIRAEHYTKPTIPFLGTIIHDITYLLAAFKSSSPSSPTSAAEKEPRIHDVLDMMRRFQQGPRYPAGLPGTYNKAHQKHHFRPSLSSALHRGASGIGRISSNGIFGFGGNGTNGNGRDSTSSMTIGEDDDENESEDAMEGQQEMVTQYLLMRPQAPPPPPPLQAIEAVAGKQTRSSVPTRR</sequence>
<proteinExistence type="predicted"/>
<keyword evidence="1 3" id="KW-0344">Guanine-nucleotide releasing factor</keyword>
<feature type="region of interest" description="Disordered" evidence="4">
    <location>
        <begin position="431"/>
        <end position="576"/>
    </location>
</feature>
<dbReference type="PROSITE" id="PS50009">
    <property type="entry name" value="RASGEF_CAT"/>
    <property type="match status" value="1"/>
</dbReference>
<keyword evidence="2" id="KW-0863">Zinc-finger</keyword>
<evidence type="ECO:0008006" key="9">
    <source>
        <dbReference type="Google" id="ProtNLM"/>
    </source>
</evidence>
<feature type="domain" description="C2H2-type" evidence="6">
    <location>
        <begin position="197"/>
        <end position="227"/>
    </location>
</feature>
<dbReference type="AlphaFoldDB" id="A0A168T0M2"/>
<gene>
    <name evidence="7" type="primary">ABSGL_14944.1 scaffold 15162</name>
</gene>
<dbReference type="Pfam" id="PF00617">
    <property type="entry name" value="RasGEF"/>
    <property type="match status" value="1"/>
</dbReference>
<organism evidence="7">
    <name type="scientific">Absidia glauca</name>
    <name type="common">Pin mould</name>
    <dbReference type="NCBI Taxonomy" id="4829"/>
    <lineage>
        <taxon>Eukaryota</taxon>
        <taxon>Fungi</taxon>
        <taxon>Fungi incertae sedis</taxon>
        <taxon>Mucoromycota</taxon>
        <taxon>Mucoromycotina</taxon>
        <taxon>Mucoromycetes</taxon>
        <taxon>Mucorales</taxon>
        <taxon>Cunninghamellaceae</taxon>
        <taxon>Absidia</taxon>
    </lineage>
</organism>
<keyword evidence="2" id="KW-0862">Zinc</keyword>
<feature type="region of interest" description="Disordered" evidence="4">
    <location>
        <begin position="948"/>
        <end position="1021"/>
    </location>
</feature>
<feature type="compositionally biased region" description="Acidic residues" evidence="4">
    <location>
        <begin position="966"/>
        <end position="978"/>
    </location>
</feature>
<feature type="domain" description="Ras-GEF" evidence="5">
    <location>
        <begin position="691"/>
        <end position="932"/>
    </location>
</feature>
<keyword evidence="8" id="KW-1185">Reference proteome</keyword>
<dbReference type="InParanoid" id="A0A168T0M2"/>
<evidence type="ECO:0000259" key="6">
    <source>
        <dbReference type="PROSITE" id="PS50157"/>
    </source>
</evidence>
<feature type="compositionally biased region" description="Polar residues" evidence="4">
    <location>
        <begin position="1012"/>
        <end position="1021"/>
    </location>
</feature>
<name>A0A168T0M2_ABSGL</name>
<feature type="domain" description="C2H2-type" evidence="6">
    <location>
        <begin position="155"/>
        <end position="185"/>
    </location>
</feature>
<evidence type="ECO:0000256" key="1">
    <source>
        <dbReference type="ARBA" id="ARBA00022658"/>
    </source>
</evidence>
<dbReference type="EMBL" id="LT555008">
    <property type="protein sequence ID" value="SAM09268.1"/>
    <property type="molecule type" value="Genomic_DNA"/>
</dbReference>
<dbReference type="GO" id="GO:0008270">
    <property type="term" value="F:zinc ion binding"/>
    <property type="evidence" value="ECO:0007669"/>
    <property type="project" value="UniProtKB-KW"/>
</dbReference>
<dbReference type="Gene3D" id="1.10.840.10">
    <property type="entry name" value="Ras guanine-nucleotide exchange factors catalytic domain"/>
    <property type="match status" value="1"/>
</dbReference>
<evidence type="ECO:0000313" key="7">
    <source>
        <dbReference type="EMBL" id="SAM09268.1"/>
    </source>
</evidence>
<feature type="region of interest" description="Disordered" evidence="4">
    <location>
        <begin position="62"/>
        <end position="94"/>
    </location>
</feature>
<dbReference type="PROSITE" id="PS50157">
    <property type="entry name" value="ZINC_FINGER_C2H2_2"/>
    <property type="match status" value="2"/>
</dbReference>
<dbReference type="GO" id="GO:0005886">
    <property type="term" value="C:plasma membrane"/>
    <property type="evidence" value="ECO:0007669"/>
    <property type="project" value="TreeGrafter"/>
</dbReference>
<evidence type="ECO:0000313" key="8">
    <source>
        <dbReference type="Proteomes" id="UP000078561"/>
    </source>
</evidence>
<reference evidence="7" key="1">
    <citation type="submission" date="2016-04" db="EMBL/GenBank/DDBJ databases">
        <authorList>
            <person name="Evans L.H."/>
            <person name="Alamgir A."/>
            <person name="Owens N."/>
            <person name="Weber N.D."/>
            <person name="Virtaneva K."/>
            <person name="Barbian K."/>
            <person name="Babar A."/>
            <person name="Rosenke K."/>
        </authorList>
    </citation>
    <scope>NUCLEOTIDE SEQUENCE [LARGE SCALE GENOMIC DNA]</scope>
    <source>
        <strain evidence="7">CBS 101.48</strain>
    </source>
</reference>
<dbReference type="PROSITE" id="PS00028">
    <property type="entry name" value="ZINC_FINGER_C2H2_1"/>
    <property type="match status" value="2"/>
</dbReference>
<dbReference type="PANTHER" id="PTHR23113">
    <property type="entry name" value="GUANINE NUCLEOTIDE EXCHANGE FACTOR"/>
    <property type="match status" value="1"/>
</dbReference>
<dbReference type="InterPro" id="IPR001895">
    <property type="entry name" value="RASGEF_cat_dom"/>
</dbReference>
<protein>
    <recommendedName>
        <fullName evidence="9">Ras-GEF domain-containing protein</fullName>
    </recommendedName>
</protein>
<feature type="region of interest" description="Disordered" evidence="4">
    <location>
        <begin position="264"/>
        <end position="285"/>
    </location>
</feature>
<dbReference type="STRING" id="4829.A0A168T0M2"/>
<dbReference type="GO" id="GO:0005085">
    <property type="term" value="F:guanyl-nucleotide exchange factor activity"/>
    <property type="evidence" value="ECO:0007669"/>
    <property type="project" value="UniProtKB-KW"/>
</dbReference>
<dbReference type="InterPro" id="IPR036964">
    <property type="entry name" value="RASGEF_cat_dom_sf"/>
</dbReference>
<dbReference type="SMART" id="SM00147">
    <property type="entry name" value="RasGEF"/>
    <property type="match status" value="1"/>
</dbReference>
<dbReference type="SMART" id="SM00355">
    <property type="entry name" value="ZnF_C2H2"/>
    <property type="match status" value="2"/>
</dbReference>
<feature type="compositionally biased region" description="Low complexity" evidence="4">
    <location>
        <begin position="272"/>
        <end position="285"/>
    </location>
</feature>
<keyword evidence="2" id="KW-0479">Metal-binding</keyword>
<dbReference type="InterPro" id="IPR023578">
    <property type="entry name" value="Ras_GEF_dom_sf"/>
</dbReference>
<dbReference type="SUPFAM" id="SSF48366">
    <property type="entry name" value="Ras GEF"/>
    <property type="match status" value="1"/>
</dbReference>
<dbReference type="Proteomes" id="UP000078561">
    <property type="component" value="Unassembled WGS sequence"/>
</dbReference>
<evidence type="ECO:0000256" key="3">
    <source>
        <dbReference type="PROSITE-ProRule" id="PRU00168"/>
    </source>
</evidence>
<feature type="compositionally biased region" description="Acidic residues" evidence="4">
    <location>
        <begin position="73"/>
        <end position="90"/>
    </location>
</feature>
<dbReference type="GO" id="GO:0007265">
    <property type="term" value="P:Ras protein signal transduction"/>
    <property type="evidence" value="ECO:0007669"/>
    <property type="project" value="TreeGrafter"/>
</dbReference>
<dbReference type="OrthoDB" id="546434at2759"/>
<feature type="compositionally biased region" description="Basic and acidic residues" evidence="4">
    <location>
        <begin position="543"/>
        <end position="560"/>
    </location>
</feature>
<dbReference type="PANTHER" id="PTHR23113:SF368">
    <property type="entry name" value="CELL DIVISION CONTROL PROTEIN 25"/>
    <property type="match status" value="1"/>
</dbReference>